<sequence>MKLNKMYQLQVRTTYRLAQWLERHVNVTYTILSILLVISLLHIYMHA</sequence>
<protein>
    <submittedName>
        <fullName evidence="2">Uncharacterized protein</fullName>
    </submittedName>
</protein>
<feature type="transmembrane region" description="Helical" evidence="1">
    <location>
        <begin position="26"/>
        <end position="45"/>
    </location>
</feature>
<keyword evidence="1" id="KW-0812">Transmembrane</keyword>
<name>A0A8S5SQ37_9CAUD</name>
<keyword evidence="1" id="KW-0472">Membrane</keyword>
<proteinExistence type="predicted"/>
<keyword evidence="1" id="KW-1133">Transmembrane helix</keyword>
<dbReference type="EMBL" id="BK032647">
    <property type="protein sequence ID" value="DAF53113.1"/>
    <property type="molecule type" value="Genomic_DNA"/>
</dbReference>
<organism evidence="2">
    <name type="scientific">Siphoviridae sp. ctLdn10</name>
    <dbReference type="NCBI Taxonomy" id="2827847"/>
    <lineage>
        <taxon>Viruses</taxon>
        <taxon>Duplodnaviria</taxon>
        <taxon>Heunggongvirae</taxon>
        <taxon>Uroviricota</taxon>
        <taxon>Caudoviricetes</taxon>
    </lineage>
</organism>
<evidence type="ECO:0000256" key="1">
    <source>
        <dbReference type="SAM" id="Phobius"/>
    </source>
</evidence>
<evidence type="ECO:0000313" key="2">
    <source>
        <dbReference type="EMBL" id="DAF53113.1"/>
    </source>
</evidence>
<reference evidence="2" key="1">
    <citation type="journal article" date="2021" name="Proc. Natl. Acad. Sci. U.S.A.">
        <title>A Catalog of Tens of Thousands of Viruses from Human Metagenomes Reveals Hidden Associations with Chronic Diseases.</title>
        <authorList>
            <person name="Tisza M.J."/>
            <person name="Buck C.B."/>
        </authorList>
    </citation>
    <scope>NUCLEOTIDE SEQUENCE</scope>
    <source>
        <strain evidence="2">CtLdn10</strain>
    </source>
</reference>
<accession>A0A8S5SQ37</accession>